<dbReference type="InterPro" id="IPR048406">
    <property type="entry name" value="GldM_Ig-like-2"/>
</dbReference>
<reference evidence="5 6" key="1">
    <citation type="submission" date="2018-06" db="EMBL/GenBank/DDBJ databases">
        <authorList>
            <consortium name="Pathogen Informatics"/>
            <person name="Doyle S."/>
        </authorList>
    </citation>
    <scope>NUCLEOTIDE SEQUENCE [LARGE SCALE GENOMIC DNA]</scope>
    <source>
        <strain evidence="5 6">NCTC11546</strain>
    </source>
</reference>
<dbReference type="Pfam" id="PF21602">
    <property type="entry name" value="GldM_3rd"/>
    <property type="match status" value="1"/>
</dbReference>
<evidence type="ECO:0000259" key="3">
    <source>
        <dbReference type="Pfam" id="PF21601"/>
    </source>
</evidence>
<feature type="domain" description="Gliding motility-associated protein GldM second immunoglobulin-like" evidence="4">
    <location>
        <begin position="338"/>
        <end position="417"/>
    </location>
</feature>
<evidence type="ECO:0000313" key="6">
    <source>
        <dbReference type="Proteomes" id="UP000249891"/>
    </source>
</evidence>
<feature type="domain" description="Gliding motility-associated protein GldM first immunoglobulin-like" evidence="3">
    <location>
        <begin position="231"/>
        <end position="334"/>
    </location>
</feature>
<dbReference type="NCBIfam" id="TIGR03517">
    <property type="entry name" value="GldM_gliding"/>
    <property type="match status" value="1"/>
</dbReference>
<dbReference type="InterPro" id="IPR022719">
    <property type="entry name" value="Motility-assoc_prot_GldM_C"/>
</dbReference>
<dbReference type="EMBL" id="UARG01000017">
    <property type="protein sequence ID" value="SQA78106.1"/>
    <property type="molecule type" value="Genomic_DNA"/>
</dbReference>
<dbReference type="Pfam" id="PF12080">
    <property type="entry name" value="GldM_4th"/>
    <property type="match status" value="1"/>
</dbReference>
<dbReference type="RefSeq" id="WP_128091379.1">
    <property type="nucleotide sequence ID" value="NZ_UARG01000017.1"/>
</dbReference>
<evidence type="ECO:0000259" key="4">
    <source>
        <dbReference type="Pfam" id="PF21602"/>
    </source>
</evidence>
<proteinExistence type="predicted"/>
<dbReference type="InterPro" id="IPR048405">
    <property type="entry name" value="GldM_Ig-like-1"/>
</dbReference>
<evidence type="ECO:0000259" key="2">
    <source>
        <dbReference type="Pfam" id="PF12081"/>
    </source>
</evidence>
<evidence type="ECO:0000313" key="5">
    <source>
        <dbReference type="EMBL" id="SQA78106.1"/>
    </source>
</evidence>
<name>A0A2X2RA74_CAPOC</name>
<feature type="domain" description="Gliding motility-associated protein GldM N-terminal" evidence="2">
    <location>
        <begin position="31"/>
        <end position="226"/>
    </location>
</feature>
<organism evidence="5 6">
    <name type="scientific">Capnocytophaga ochracea</name>
    <dbReference type="NCBI Taxonomy" id="1018"/>
    <lineage>
        <taxon>Bacteria</taxon>
        <taxon>Pseudomonadati</taxon>
        <taxon>Bacteroidota</taxon>
        <taxon>Flavobacteriia</taxon>
        <taxon>Flavobacteriales</taxon>
        <taxon>Flavobacteriaceae</taxon>
        <taxon>Capnocytophaga</taxon>
    </lineage>
</organism>
<protein>
    <submittedName>
        <fullName evidence="5">Gliding motility-associated protein GldM</fullName>
    </submittedName>
</protein>
<dbReference type="Pfam" id="PF21601">
    <property type="entry name" value="GldM_2nd"/>
    <property type="match status" value="1"/>
</dbReference>
<dbReference type="Proteomes" id="UP000249891">
    <property type="component" value="Unassembled WGS sequence"/>
</dbReference>
<dbReference type="InterPro" id="IPR019859">
    <property type="entry name" value="Motility-assoc_prot_GldM"/>
</dbReference>
<feature type="domain" description="Gliding motility-associated protein GldM C-terminal" evidence="1">
    <location>
        <begin position="429"/>
        <end position="524"/>
    </location>
</feature>
<gene>
    <name evidence="5" type="ORF">NCTC11546_01333</name>
</gene>
<dbReference type="InterPro" id="IPR022720">
    <property type="entry name" value="Motility-assoc_prot_GldM_N"/>
</dbReference>
<dbReference type="AlphaFoldDB" id="A0A2X2RA74"/>
<sequence>MAGGKLSPRQKMINLMYLVFLAMIALNMGKQVLDAFGLVNQKFESSNKRANEGTSNALAELANKANENQAQYGEIYEQSKQIKELSDGLYSYIQDIKTKVEDVIAQKDIPVNQRNYQAMDQSDFTDNYFFAEGAQAKAHASEFIEKMKTYREGVLKVLGDNPAYKALADKVSVNFNTDDVKDREGRTVKWLHFNFEGFPYIATLAKLSMMQSDILTTQQEFFDTALAGSLKSQVSMTNYTTLLEQSKGAYYQGEKFDGSIVLGRKDATTRPNEVDIAIDGRKLGTSEYTIEDGRVKLNISAGNTGDHKITGNLYFDQDGKRIAVPVAQSFSVIPKPNSAVISADKMNVVYRGVANPITISMPGVPDNKISASAPGLSKASGSGAWVMRPGQGREVTIHVTGELAGQKFSSSKMFRIKNIPRAVTSLGGQIGNAKLPKANVSVMPVVAVLEDFDFDLKLQVNEFKVFIPGQPSVYVKGSRMNEQARAAVLRAKRGDKIQIFDVKASIIGNSDLRLPPVSPIVVEITN</sequence>
<dbReference type="Pfam" id="PF12081">
    <property type="entry name" value="GldM_1st"/>
    <property type="match status" value="1"/>
</dbReference>
<evidence type="ECO:0000259" key="1">
    <source>
        <dbReference type="Pfam" id="PF12080"/>
    </source>
</evidence>
<accession>A0A2X2RA74</accession>